<dbReference type="EMBL" id="AOHZ01000057">
    <property type="protein sequence ID" value="ELY54491.1"/>
    <property type="molecule type" value="Genomic_DNA"/>
</dbReference>
<protein>
    <submittedName>
        <fullName evidence="1">Uncharacterized protein</fullName>
    </submittedName>
</protein>
<proteinExistence type="predicted"/>
<name>L9WZB0_9EURY</name>
<gene>
    <name evidence="1" type="ORF">C493_12539</name>
</gene>
<comment type="caution">
    <text evidence="1">The sequence shown here is derived from an EMBL/GenBank/DDBJ whole genome shotgun (WGS) entry which is preliminary data.</text>
</comment>
<dbReference type="RefSeq" id="WP_007259785.1">
    <property type="nucleotide sequence ID" value="NZ_AOHZ01000057.1"/>
</dbReference>
<accession>L9WZB0</accession>
<dbReference type="STRING" id="1227499.C493_12539"/>
<dbReference type="AlphaFoldDB" id="L9WZB0"/>
<dbReference type="Proteomes" id="UP000011602">
    <property type="component" value="Unassembled WGS sequence"/>
</dbReference>
<organism evidence="1 2">
    <name type="scientific">Natronolimnohabitans innermongolicus JCM 12255</name>
    <dbReference type="NCBI Taxonomy" id="1227499"/>
    <lineage>
        <taxon>Archaea</taxon>
        <taxon>Methanobacteriati</taxon>
        <taxon>Methanobacteriota</taxon>
        <taxon>Stenosarchaea group</taxon>
        <taxon>Halobacteria</taxon>
        <taxon>Halobacteriales</taxon>
        <taxon>Natrialbaceae</taxon>
        <taxon>Natronolimnohabitans</taxon>
    </lineage>
</organism>
<reference evidence="1 2" key="1">
    <citation type="journal article" date="2014" name="PLoS Genet.">
        <title>Phylogenetically driven sequencing of extremely halophilic archaea reveals strategies for static and dynamic osmo-response.</title>
        <authorList>
            <person name="Becker E.A."/>
            <person name="Seitzer P.M."/>
            <person name="Tritt A."/>
            <person name="Larsen D."/>
            <person name="Krusor M."/>
            <person name="Yao A.I."/>
            <person name="Wu D."/>
            <person name="Madern D."/>
            <person name="Eisen J.A."/>
            <person name="Darling A.E."/>
            <person name="Facciotti M.T."/>
        </authorList>
    </citation>
    <scope>NUCLEOTIDE SEQUENCE [LARGE SCALE GENOMIC DNA]</scope>
    <source>
        <strain evidence="1 2">JCM 12255</strain>
    </source>
</reference>
<evidence type="ECO:0000313" key="2">
    <source>
        <dbReference type="Proteomes" id="UP000011602"/>
    </source>
</evidence>
<sequence>MYGLEDGVRLCQWVERVVVDIRVSRRRREIDIYGRDLGLCRPVFEVVEEFDAAEPSDLEPVKSA</sequence>
<evidence type="ECO:0000313" key="1">
    <source>
        <dbReference type="EMBL" id="ELY54491.1"/>
    </source>
</evidence>
<keyword evidence="2" id="KW-1185">Reference proteome</keyword>